<dbReference type="InterPro" id="IPR005467">
    <property type="entry name" value="His_kinase_dom"/>
</dbReference>
<dbReference type="Pfam" id="PF02518">
    <property type="entry name" value="HATPase_c"/>
    <property type="match status" value="1"/>
</dbReference>
<keyword evidence="15" id="KW-1185">Reference proteome</keyword>
<dbReference type="InterPro" id="IPR003594">
    <property type="entry name" value="HATPase_dom"/>
</dbReference>
<dbReference type="Gene3D" id="3.30.565.10">
    <property type="entry name" value="Histidine kinase-like ATPase, C-terminal domain"/>
    <property type="match status" value="1"/>
</dbReference>
<reference evidence="14" key="1">
    <citation type="submission" date="2020-08" db="EMBL/GenBank/DDBJ databases">
        <title>Ramlibacter sp. GTP1 16S ribosomal RNA gene genome sequencing and assembly.</title>
        <authorList>
            <person name="Kang M."/>
        </authorList>
    </citation>
    <scope>NUCLEOTIDE SEQUENCE</scope>
    <source>
        <strain evidence="14">GTP1</strain>
    </source>
</reference>
<evidence type="ECO:0000256" key="9">
    <source>
        <dbReference type="ARBA" id="ARBA00022989"/>
    </source>
</evidence>
<evidence type="ECO:0000256" key="3">
    <source>
        <dbReference type="ARBA" id="ARBA00012438"/>
    </source>
</evidence>
<dbReference type="InterPro" id="IPR036097">
    <property type="entry name" value="HisK_dim/P_sf"/>
</dbReference>
<evidence type="ECO:0000259" key="12">
    <source>
        <dbReference type="PROSITE" id="PS50109"/>
    </source>
</evidence>
<dbReference type="PROSITE" id="PS50885">
    <property type="entry name" value="HAMP"/>
    <property type="match status" value="1"/>
</dbReference>
<evidence type="ECO:0000313" key="15">
    <source>
        <dbReference type="Proteomes" id="UP000596827"/>
    </source>
</evidence>
<dbReference type="InterPro" id="IPR004358">
    <property type="entry name" value="Sig_transdc_His_kin-like_C"/>
</dbReference>
<dbReference type="PANTHER" id="PTHR42878">
    <property type="entry name" value="TWO-COMPONENT HISTIDINE KINASE"/>
    <property type="match status" value="1"/>
</dbReference>
<dbReference type="Proteomes" id="UP000596827">
    <property type="component" value="Unassembled WGS sequence"/>
</dbReference>
<comment type="caution">
    <text evidence="14">The sequence shown here is derived from an EMBL/GenBank/DDBJ whole genome shotgun (WGS) entry which is preliminary data.</text>
</comment>
<evidence type="ECO:0000256" key="8">
    <source>
        <dbReference type="ARBA" id="ARBA00022777"/>
    </source>
</evidence>
<dbReference type="CDD" id="cd00082">
    <property type="entry name" value="HisKA"/>
    <property type="match status" value="1"/>
</dbReference>
<dbReference type="Gene3D" id="6.10.340.10">
    <property type="match status" value="1"/>
</dbReference>
<dbReference type="GO" id="GO:0030295">
    <property type="term" value="F:protein kinase activator activity"/>
    <property type="evidence" value="ECO:0007669"/>
    <property type="project" value="TreeGrafter"/>
</dbReference>
<sequence>MRVPRPALATAALDAWNRQPVRRQLAALVVATALPFVALVALLLYLGAKEVETRTLAAAAAEARGMAVQVEASLAGSRRALEALAVLAPVQKMDPRRCDPALAAVAAGGQGIVQIAQVDLAGNAFCLTTRPGATVAVADREWFRQAMGERAFRLGEPVVGRASGKWVVTAVQPVSNPNGDPAGLLVAGIDLEALVAATRHLLLPEGSVSTVISARGVVISRSHDNELWAGRDVSTHRLFARQRLLGEGELVAQGLDGVQRVYAVRTLPSTGWLLSVAIPVDALAGPASRRLRGAMLVSLVVLLGGLGVAAWIGNGLARPLVLLAAAAQAMADGCHPDALPERGARELAVASRAFNHMQASRAAAEASLALRNEQLDAANKELEAFSYSVSHDLRAPVRAIDGFSLALANGHAAGLDAQGKACVQRVRDATQRMASLIDDMLALSRSTRAEVHVEPVDVSALARCAAGELLAGVRDAPLVGIADGVTAMADSLLLRSVLDNLFSNAIKFTGRTEGARIDFTAQVDAGQVVCTVRDNGAGFDEAFAANLFSPFFRLHRATEYPGNGIGLATVKRIVGRMGGRVWAHGRPGRGASFSFSLPAAPAA</sequence>
<dbReference type="Gene3D" id="1.10.287.130">
    <property type="match status" value="1"/>
</dbReference>
<dbReference type="SMART" id="SM00388">
    <property type="entry name" value="HisKA"/>
    <property type="match status" value="1"/>
</dbReference>
<dbReference type="SUPFAM" id="SSF47384">
    <property type="entry name" value="Homodimeric domain of signal transducing histidine kinase"/>
    <property type="match status" value="1"/>
</dbReference>
<evidence type="ECO:0000256" key="4">
    <source>
        <dbReference type="ARBA" id="ARBA00022475"/>
    </source>
</evidence>
<dbReference type="InterPro" id="IPR003661">
    <property type="entry name" value="HisK_dim/P_dom"/>
</dbReference>
<evidence type="ECO:0000256" key="2">
    <source>
        <dbReference type="ARBA" id="ARBA00004651"/>
    </source>
</evidence>
<dbReference type="EC" id="2.7.13.3" evidence="3"/>
<evidence type="ECO:0000256" key="5">
    <source>
        <dbReference type="ARBA" id="ARBA00022553"/>
    </source>
</evidence>
<dbReference type="InterPro" id="IPR050351">
    <property type="entry name" value="BphY/WalK/GraS-like"/>
</dbReference>
<dbReference type="SUPFAM" id="SSF55874">
    <property type="entry name" value="ATPase domain of HSP90 chaperone/DNA topoisomerase II/histidine kinase"/>
    <property type="match status" value="1"/>
</dbReference>
<gene>
    <name evidence="14" type="ORF">H8R02_21295</name>
</gene>
<evidence type="ECO:0000259" key="13">
    <source>
        <dbReference type="PROSITE" id="PS50885"/>
    </source>
</evidence>
<evidence type="ECO:0000256" key="1">
    <source>
        <dbReference type="ARBA" id="ARBA00000085"/>
    </source>
</evidence>
<keyword evidence="8" id="KW-0418">Kinase</keyword>
<feature type="domain" description="HAMP" evidence="13">
    <location>
        <begin position="314"/>
        <end position="366"/>
    </location>
</feature>
<dbReference type="InterPro" id="IPR033479">
    <property type="entry name" value="dCache_1"/>
</dbReference>
<dbReference type="Pfam" id="PF02743">
    <property type="entry name" value="dCache_1"/>
    <property type="match status" value="1"/>
</dbReference>
<dbReference type="CDD" id="cd18774">
    <property type="entry name" value="PDC2_HK_sensor"/>
    <property type="match status" value="1"/>
</dbReference>
<evidence type="ECO:0000313" key="14">
    <source>
        <dbReference type="EMBL" id="MBC5767015.1"/>
    </source>
</evidence>
<dbReference type="PANTHER" id="PTHR42878:SF15">
    <property type="entry name" value="BACTERIOPHYTOCHROME"/>
    <property type="match status" value="1"/>
</dbReference>
<accession>A0A923S411</accession>
<evidence type="ECO:0000256" key="6">
    <source>
        <dbReference type="ARBA" id="ARBA00022679"/>
    </source>
</evidence>
<dbReference type="CDD" id="cd12914">
    <property type="entry name" value="PDC1_DGC_like"/>
    <property type="match status" value="1"/>
</dbReference>
<dbReference type="Pfam" id="PF00672">
    <property type="entry name" value="HAMP"/>
    <property type="match status" value="1"/>
</dbReference>
<feature type="transmembrane region" description="Helical" evidence="11">
    <location>
        <begin position="293"/>
        <end position="313"/>
    </location>
</feature>
<name>A0A923S411_9BURK</name>
<dbReference type="RefSeq" id="WP_187083495.1">
    <property type="nucleotide sequence ID" value="NZ_JACORU010000008.1"/>
</dbReference>
<protein>
    <recommendedName>
        <fullName evidence="3">histidine kinase</fullName>
        <ecNumber evidence="3">2.7.13.3</ecNumber>
    </recommendedName>
</protein>
<feature type="domain" description="Histidine kinase" evidence="12">
    <location>
        <begin position="388"/>
        <end position="601"/>
    </location>
</feature>
<organism evidence="14 15">
    <name type="scientific">Ramlibacter albus</name>
    <dbReference type="NCBI Taxonomy" id="2079448"/>
    <lineage>
        <taxon>Bacteria</taxon>
        <taxon>Pseudomonadati</taxon>
        <taxon>Pseudomonadota</taxon>
        <taxon>Betaproteobacteria</taxon>
        <taxon>Burkholderiales</taxon>
        <taxon>Comamonadaceae</taxon>
        <taxon>Ramlibacter</taxon>
    </lineage>
</organism>
<dbReference type="GO" id="GO:0000155">
    <property type="term" value="F:phosphorelay sensor kinase activity"/>
    <property type="evidence" value="ECO:0007669"/>
    <property type="project" value="InterPro"/>
</dbReference>
<feature type="transmembrane region" description="Helical" evidence="11">
    <location>
        <begin position="25"/>
        <end position="46"/>
    </location>
</feature>
<dbReference type="PRINTS" id="PR00344">
    <property type="entry name" value="BCTRLSENSOR"/>
</dbReference>
<comment type="subcellular location">
    <subcellularLocation>
        <location evidence="2">Cell membrane</location>
        <topology evidence="2">Multi-pass membrane protein</topology>
    </subcellularLocation>
</comment>
<dbReference type="InterPro" id="IPR003660">
    <property type="entry name" value="HAMP_dom"/>
</dbReference>
<keyword evidence="9 11" id="KW-1133">Transmembrane helix</keyword>
<keyword evidence="6" id="KW-0808">Transferase</keyword>
<dbReference type="Pfam" id="PF00512">
    <property type="entry name" value="HisKA"/>
    <property type="match status" value="1"/>
</dbReference>
<evidence type="ECO:0000256" key="11">
    <source>
        <dbReference type="SAM" id="Phobius"/>
    </source>
</evidence>
<dbReference type="GO" id="GO:0005886">
    <property type="term" value="C:plasma membrane"/>
    <property type="evidence" value="ECO:0007669"/>
    <property type="project" value="UniProtKB-SubCell"/>
</dbReference>
<dbReference type="GO" id="GO:0007234">
    <property type="term" value="P:osmosensory signaling via phosphorelay pathway"/>
    <property type="evidence" value="ECO:0007669"/>
    <property type="project" value="TreeGrafter"/>
</dbReference>
<dbReference type="InterPro" id="IPR036890">
    <property type="entry name" value="HATPase_C_sf"/>
</dbReference>
<dbReference type="PROSITE" id="PS50109">
    <property type="entry name" value="HIS_KIN"/>
    <property type="match status" value="1"/>
</dbReference>
<evidence type="ECO:0000256" key="10">
    <source>
        <dbReference type="ARBA" id="ARBA00023136"/>
    </source>
</evidence>
<dbReference type="Gene3D" id="3.30.450.20">
    <property type="entry name" value="PAS domain"/>
    <property type="match status" value="2"/>
</dbReference>
<dbReference type="AlphaFoldDB" id="A0A923S411"/>
<keyword evidence="7 11" id="KW-0812">Transmembrane</keyword>
<proteinExistence type="predicted"/>
<dbReference type="SMART" id="SM00387">
    <property type="entry name" value="HATPase_c"/>
    <property type="match status" value="1"/>
</dbReference>
<keyword evidence="10 11" id="KW-0472">Membrane</keyword>
<keyword evidence="5" id="KW-0597">Phosphoprotein</keyword>
<keyword evidence="4" id="KW-1003">Cell membrane</keyword>
<comment type="catalytic activity">
    <reaction evidence="1">
        <text>ATP + protein L-histidine = ADP + protein N-phospho-L-histidine.</text>
        <dbReference type="EC" id="2.7.13.3"/>
    </reaction>
</comment>
<dbReference type="GO" id="GO:0000156">
    <property type="term" value="F:phosphorelay response regulator activity"/>
    <property type="evidence" value="ECO:0007669"/>
    <property type="project" value="TreeGrafter"/>
</dbReference>
<dbReference type="EMBL" id="JACORU010000008">
    <property type="protein sequence ID" value="MBC5767015.1"/>
    <property type="molecule type" value="Genomic_DNA"/>
</dbReference>
<evidence type="ECO:0000256" key="7">
    <source>
        <dbReference type="ARBA" id="ARBA00022692"/>
    </source>
</evidence>